<dbReference type="Pfam" id="PF00535">
    <property type="entry name" value="Glycos_transf_2"/>
    <property type="match status" value="1"/>
</dbReference>
<dbReference type="SUPFAM" id="SSF53448">
    <property type="entry name" value="Nucleotide-diphospho-sugar transferases"/>
    <property type="match status" value="1"/>
</dbReference>
<feature type="transmembrane region" description="Helical" evidence="1">
    <location>
        <begin position="6"/>
        <end position="28"/>
    </location>
</feature>
<dbReference type="InterPro" id="IPR001173">
    <property type="entry name" value="Glyco_trans_2-like"/>
</dbReference>
<reference evidence="3" key="2">
    <citation type="submission" date="2021-04" db="EMBL/GenBank/DDBJ databases">
        <authorList>
            <person name="Gilroy R."/>
        </authorList>
    </citation>
    <scope>NUCLEOTIDE SEQUENCE</scope>
    <source>
        <strain evidence="3">Gambia15-2214</strain>
    </source>
</reference>
<dbReference type="EMBL" id="JAHLFV010000037">
    <property type="protein sequence ID" value="MBU3849247.1"/>
    <property type="molecule type" value="Genomic_DNA"/>
</dbReference>
<keyword evidence="1" id="KW-1133">Transmembrane helix</keyword>
<feature type="transmembrane region" description="Helical" evidence="1">
    <location>
        <begin position="280"/>
        <end position="301"/>
    </location>
</feature>
<evidence type="ECO:0000313" key="3">
    <source>
        <dbReference type="EMBL" id="MBU3849247.1"/>
    </source>
</evidence>
<accession>A0A9E2L0N8</accession>
<sequence>MLYFSWVLAGISVFFVLFALTNALWLFFYTKKAKICEGFTVSVCVPARNEENNIEKCVRSLLNQTYVDYDVYVLDDNSTDRTYEILQNLQKEYPEKLKLLKGKPLEKGWTGKIFAMNQLVSAAKGEYLLFTDADTVHNPDSISFVMTNLIAHNADMASGFIKQKLATFGEKITIPLMFMLTGFVLPLFLNRITNLKSTAVAIGQYIMIKRSVFEAAGGYEAIKDLVSEDVYLARLIKSYGYKTIFVNCYAAATCRMYEGFRASVNGIIKNIFSFFGNKTWIIIPVILAVVIFFVLPFPLFIINLVMDLVAGHALSLTTYLLGINNVLFFLVWFIISLSQRLPLSVPFLYPMLFLNLAYTAALSYYRTLTGEGYNWKGRVVH</sequence>
<organism evidence="3 4">
    <name type="scientific">Candidatus Treponema excrementipullorum</name>
    <dbReference type="NCBI Taxonomy" id="2838768"/>
    <lineage>
        <taxon>Bacteria</taxon>
        <taxon>Pseudomonadati</taxon>
        <taxon>Spirochaetota</taxon>
        <taxon>Spirochaetia</taxon>
        <taxon>Spirochaetales</taxon>
        <taxon>Treponemataceae</taxon>
        <taxon>Treponema</taxon>
    </lineage>
</organism>
<evidence type="ECO:0000259" key="2">
    <source>
        <dbReference type="Pfam" id="PF00535"/>
    </source>
</evidence>
<dbReference type="CDD" id="cd06423">
    <property type="entry name" value="CESA_like"/>
    <property type="match status" value="1"/>
</dbReference>
<dbReference type="AlphaFoldDB" id="A0A9E2L0N8"/>
<name>A0A9E2L0N8_9SPIR</name>
<dbReference type="InterPro" id="IPR029044">
    <property type="entry name" value="Nucleotide-diphossugar_trans"/>
</dbReference>
<dbReference type="PANTHER" id="PTHR43646">
    <property type="entry name" value="GLYCOSYLTRANSFERASE"/>
    <property type="match status" value="1"/>
</dbReference>
<evidence type="ECO:0000256" key="1">
    <source>
        <dbReference type="SAM" id="Phobius"/>
    </source>
</evidence>
<proteinExistence type="predicted"/>
<keyword evidence="1" id="KW-0812">Transmembrane</keyword>
<protein>
    <submittedName>
        <fullName evidence="3">Glycosyltransferase</fullName>
    </submittedName>
</protein>
<keyword evidence="1" id="KW-0472">Membrane</keyword>
<gene>
    <name evidence="3" type="ORF">IAA16_01625</name>
</gene>
<feature type="transmembrane region" description="Helical" evidence="1">
    <location>
        <begin position="347"/>
        <end position="365"/>
    </location>
</feature>
<dbReference type="Gene3D" id="3.90.550.10">
    <property type="entry name" value="Spore Coat Polysaccharide Biosynthesis Protein SpsA, Chain A"/>
    <property type="match status" value="1"/>
</dbReference>
<reference evidence="3" key="1">
    <citation type="journal article" date="2021" name="PeerJ">
        <title>Extensive microbial diversity within the chicken gut microbiome revealed by metagenomics and culture.</title>
        <authorList>
            <person name="Gilroy R."/>
            <person name="Ravi A."/>
            <person name="Getino M."/>
            <person name="Pursley I."/>
            <person name="Horton D.L."/>
            <person name="Alikhan N.F."/>
            <person name="Baker D."/>
            <person name="Gharbi K."/>
            <person name="Hall N."/>
            <person name="Watson M."/>
            <person name="Adriaenssens E.M."/>
            <person name="Foster-Nyarko E."/>
            <person name="Jarju S."/>
            <person name="Secka A."/>
            <person name="Antonio M."/>
            <person name="Oren A."/>
            <person name="Chaudhuri R.R."/>
            <person name="La Ragione R."/>
            <person name="Hildebrand F."/>
            <person name="Pallen M.J."/>
        </authorList>
    </citation>
    <scope>NUCLEOTIDE SEQUENCE</scope>
    <source>
        <strain evidence="3">Gambia15-2214</strain>
    </source>
</reference>
<evidence type="ECO:0000313" key="4">
    <source>
        <dbReference type="Proteomes" id="UP000823914"/>
    </source>
</evidence>
<feature type="transmembrane region" description="Helical" evidence="1">
    <location>
        <begin position="313"/>
        <end position="335"/>
    </location>
</feature>
<feature type="domain" description="Glycosyltransferase 2-like" evidence="2">
    <location>
        <begin position="42"/>
        <end position="214"/>
    </location>
</feature>
<dbReference type="Proteomes" id="UP000823914">
    <property type="component" value="Unassembled WGS sequence"/>
</dbReference>
<dbReference type="PANTHER" id="PTHR43646:SF3">
    <property type="entry name" value="SLR1566 PROTEIN"/>
    <property type="match status" value="1"/>
</dbReference>
<comment type="caution">
    <text evidence="3">The sequence shown here is derived from an EMBL/GenBank/DDBJ whole genome shotgun (WGS) entry which is preliminary data.</text>
</comment>
<feature type="transmembrane region" description="Helical" evidence="1">
    <location>
        <begin position="172"/>
        <end position="189"/>
    </location>
</feature>